<evidence type="ECO:0000313" key="2">
    <source>
        <dbReference type="RefSeq" id="XP_022241820.1"/>
    </source>
</evidence>
<dbReference type="GeneID" id="111085811"/>
<keyword evidence="1" id="KW-1185">Reference proteome</keyword>
<reference evidence="2" key="1">
    <citation type="submission" date="2025-08" db="UniProtKB">
        <authorList>
            <consortium name="RefSeq"/>
        </authorList>
    </citation>
    <scope>IDENTIFICATION</scope>
    <source>
        <tissue evidence="2">Muscle</tissue>
    </source>
</reference>
<name>A0ABM1SDW5_LIMPO</name>
<evidence type="ECO:0000313" key="1">
    <source>
        <dbReference type="Proteomes" id="UP000694941"/>
    </source>
</evidence>
<sequence>MYYYWWGCQVQQHICVGEKVIAGSIIKKVLISGKMYLTGMPETFRCSRSARTPWSYWEERSYGPKGPYGESGEEGAVGSKGIRGGWPLEWVAFRCCRGCKFRDKDG</sequence>
<gene>
    <name evidence="2" type="primary">LOC111085811</name>
</gene>
<protein>
    <submittedName>
        <fullName evidence="2">Uncharacterized protein LOC111085811 isoform X1</fullName>
    </submittedName>
</protein>
<organism evidence="1 2">
    <name type="scientific">Limulus polyphemus</name>
    <name type="common">Atlantic horseshoe crab</name>
    <dbReference type="NCBI Taxonomy" id="6850"/>
    <lineage>
        <taxon>Eukaryota</taxon>
        <taxon>Metazoa</taxon>
        <taxon>Ecdysozoa</taxon>
        <taxon>Arthropoda</taxon>
        <taxon>Chelicerata</taxon>
        <taxon>Merostomata</taxon>
        <taxon>Xiphosura</taxon>
        <taxon>Limulidae</taxon>
        <taxon>Limulus</taxon>
    </lineage>
</organism>
<dbReference type="RefSeq" id="XP_022241820.1">
    <property type="nucleotide sequence ID" value="XM_022386112.1"/>
</dbReference>
<accession>A0ABM1SDW5</accession>
<proteinExistence type="predicted"/>
<dbReference type="Proteomes" id="UP000694941">
    <property type="component" value="Unplaced"/>
</dbReference>